<name>A0ABV7HX52_9GAMM</name>
<dbReference type="Proteomes" id="UP001595548">
    <property type="component" value="Unassembled WGS sequence"/>
</dbReference>
<sequence>MVKAIVQVSLLMGLVCSAGVYSAELDEVQRELEQTRAQLNALQARVTAGEQNTAARAKNFVVYGFAQLDMIQDFERVNPNWEATLRPSRIPTQDGQYGSEGQTIASVRQSRLGVEATLPLGDDSIHTVFEFDLYGVGSDEGQTTMRVRHAYGEWQSVLAGQTNSLFMDGNVFPNVIDYWGPAGMVFLRNPQIRWTPVRGTNTLAVAIEKPGNDVDDGILGAAGYDITGDQPLPDLTAHFRREADWGHFQVAGILRDVAYESVQSTDNEPSGSDLGWGVNLTGTLKVGHNTVRLGTVYGEGIASYMNDGGMDMAPQGLSADSLSSVPLLGVIAYYDHQWSDRYSSSMGYSFTEVDNQAFQLGSAFKKGEYLSANVLFVPRKNLLLGVEYLWGQRTDFNGAAGTDNRVQVSFKYSFSSQDF</sequence>
<feature type="signal peptide" evidence="2">
    <location>
        <begin position="1"/>
        <end position="22"/>
    </location>
</feature>
<evidence type="ECO:0000313" key="3">
    <source>
        <dbReference type="EMBL" id="MFC3156680.1"/>
    </source>
</evidence>
<dbReference type="Pfam" id="PF19577">
    <property type="entry name" value="DcaP"/>
    <property type="match status" value="1"/>
</dbReference>
<evidence type="ECO:0000313" key="4">
    <source>
        <dbReference type="Proteomes" id="UP001595548"/>
    </source>
</evidence>
<evidence type="ECO:0000256" key="1">
    <source>
        <dbReference type="SAM" id="Coils"/>
    </source>
</evidence>
<dbReference type="EMBL" id="JBHRTL010000031">
    <property type="protein sequence ID" value="MFC3156680.1"/>
    <property type="molecule type" value="Genomic_DNA"/>
</dbReference>
<keyword evidence="1" id="KW-0175">Coiled coil</keyword>
<feature type="chain" id="PRO_5045455583" evidence="2">
    <location>
        <begin position="23"/>
        <end position="419"/>
    </location>
</feature>
<comment type="caution">
    <text evidence="3">The sequence shown here is derived from an EMBL/GenBank/DDBJ whole genome shotgun (WGS) entry which is preliminary data.</text>
</comment>
<reference evidence="4" key="1">
    <citation type="journal article" date="2019" name="Int. J. Syst. Evol. Microbiol.">
        <title>The Global Catalogue of Microorganisms (GCM) 10K type strain sequencing project: providing services to taxonomists for standard genome sequencing and annotation.</title>
        <authorList>
            <consortium name="The Broad Institute Genomics Platform"/>
            <consortium name="The Broad Institute Genome Sequencing Center for Infectious Disease"/>
            <person name="Wu L."/>
            <person name="Ma J."/>
        </authorList>
    </citation>
    <scope>NUCLEOTIDE SEQUENCE [LARGE SCALE GENOMIC DNA]</scope>
    <source>
        <strain evidence="4">KCTC 52141</strain>
    </source>
</reference>
<organism evidence="3 4">
    <name type="scientific">Gilvimarinus japonicus</name>
    <dbReference type="NCBI Taxonomy" id="1796469"/>
    <lineage>
        <taxon>Bacteria</taxon>
        <taxon>Pseudomonadati</taxon>
        <taxon>Pseudomonadota</taxon>
        <taxon>Gammaproteobacteria</taxon>
        <taxon>Cellvibrionales</taxon>
        <taxon>Cellvibrionaceae</taxon>
        <taxon>Gilvimarinus</taxon>
    </lineage>
</organism>
<dbReference type="InterPro" id="IPR045748">
    <property type="entry name" value="DcaP"/>
</dbReference>
<accession>A0ABV7HX52</accession>
<keyword evidence="2" id="KW-0732">Signal</keyword>
<proteinExistence type="predicted"/>
<keyword evidence="4" id="KW-1185">Reference proteome</keyword>
<dbReference type="SUPFAM" id="SSF56935">
    <property type="entry name" value="Porins"/>
    <property type="match status" value="1"/>
</dbReference>
<evidence type="ECO:0000256" key="2">
    <source>
        <dbReference type="SAM" id="SignalP"/>
    </source>
</evidence>
<protein>
    <submittedName>
        <fullName evidence="3">DcaP family trimeric outer membrane transporter</fullName>
    </submittedName>
</protein>
<gene>
    <name evidence="3" type="ORF">ACFOEB_15825</name>
</gene>
<feature type="coiled-coil region" evidence="1">
    <location>
        <begin position="18"/>
        <end position="52"/>
    </location>
</feature>
<dbReference type="RefSeq" id="WP_382418025.1">
    <property type="nucleotide sequence ID" value="NZ_AP031500.1"/>
</dbReference>